<dbReference type="STRING" id="1280946.HY29_05275"/>
<name>A0A062U721_9PROT</name>
<proteinExistence type="predicted"/>
<dbReference type="Gene3D" id="3.20.20.140">
    <property type="entry name" value="Metal-dependent hydrolases"/>
    <property type="match status" value="3"/>
</dbReference>
<dbReference type="GO" id="GO:0016812">
    <property type="term" value="F:hydrolase activity, acting on carbon-nitrogen (but not peptide) bonds, in cyclic amides"/>
    <property type="evidence" value="ECO:0007669"/>
    <property type="project" value="TreeGrafter"/>
</dbReference>
<sequence>MTRHSGFTRRAALLSGAVTLAGCASLPIRRQPDILIRNGLVLDGTGRDGVRADIAIHGDTISAIGNLADVQANSVIDASDLVVCPGFVNSLSWSTNTLFADPRCMSDVMQGVTTQVVGEGTSMGPLNTSLRDQLANEPFIGADDIAWSTLGGFLSTVEARGLSPNIVSFVGAASVRRIAIGDDNRSATADELQQMERLVRQAMADGAIGVSSSLIYPPATSADLQELSALAAASAPSGGLYATHMRSEGDNILDALDETLAIASSAGVCAEIFHLKVAGVRNWPKAQQVLDKINAAREEGVCVAASLYPYVAGATSLAAMFPPWAWDGGFGALLDRLDDSETRRKIDKEVESQNTEWESLYALCGGADGVEVLDHGNVLPVALQGERLSTIARHLEMSPVESAMHLIRQSGEPLEAAYFAMNEETVRKILVQPWVSICSDSGAPSIEPPFTEQSVHPRAFGAFARILERYVRNEGIISLPDAVHRMTGLPASKFGLSRRGILRAGNFADITIFDPAGVRERATFTRPYAYAEGIQHVLTNGVPIVELGQHTGQLPGRALRGGGFVSA</sequence>
<dbReference type="InterPro" id="IPR013108">
    <property type="entry name" value="Amidohydro_3"/>
</dbReference>
<accession>A0A062U721</accession>
<feature type="domain" description="Amidohydrolase 3" evidence="1">
    <location>
        <begin position="75"/>
        <end position="544"/>
    </location>
</feature>
<comment type="caution">
    <text evidence="2">The sequence shown here is derived from an EMBL/GenBank/DDBJ whole genome shotgun (WGS) entry which is preliminary data.</text>
</comment>
<dbReference type="PATRIC" id="fig|1280946.3.peg.3145"/>
<dbReference type="PROSITE" id="PS51257">
    <property type="entry name" value="PROKAR_LIPOPROTEIN"/>
    <property type="match status" value="1"/>
</dbReference>
<dbReference type="SUPFAM" id="SSF51556">
    <property type="entry name" value="Metallo-dependent hydrolases"/>
    <property type="match status" value="1"/>
</dbReference>
<keyword evidence="3" id="KW-1185">Reference proteome</keyword>
<dbReference type="AlphaFoldDB" id="A0A062U721"/>
<dbReference type="InterPro" id="IPR032466">
    <property type="entry name" value="Metal_Hydrolase"/>
</dbReference>
<organism evidence="2 3">
    <name type="scientific">Hyphomonas beringensis</name>
    <dbReference type="NCBI Taxonomy" id="1280946"/>
    <lineage>
        <taxon>Bacteria</taxon>
        <taxon>Pseudomonadati</taxon>
        <taxon>Pseudomonadota</taxon>
        <taxon>Alphaproteobacteria</taxon>
        <taxon>Hyphomonadales</taxon>
        <taxon>Hyphomonadaceae</taxon>
        <taxon>Hyphomonas</taxon>
    </lineage>
</organism>
<dbReference type="RefSeq" id="WP_034798685.1">
    <property type="nucleotide sequence ID" value="NZ_AWFF01000076.1"/>
</dbReference>
<evidence type="ECO:0000313" key="2">
    <source>
        <dbReference type="EMBL" id="KCZ51950.1"/>
    </source>
</evidence>
<evidence type="ECO:0000313" key="3">
    <source>
        <dbReference type="Proteomes" id="UP000027037"/>
    </source>
</evidence>
<gene>
    <name evidence="2" type="ORF">HY29_05275</name>
</gene>
<dbReference type="CDD" id="cd01297">
    <property type="entry name" value="D-aminoacylase"/>
    <property type="match status" value="1"/>
</dbReference>
<dbReference type="Pfam" id="PF07969">
    <property type="entry name" value="Amidohydro_3"/>
    <property type="match status" value="1"/>
</dbReference>
<dbReference type="eggNOG" id="COG3653">
    <property type="taxonomic scope" value="Bacteria"/>
</dbReference>
<dbReference type="GO" id="GO:0005829">
    <property type="term" value="C:cytosol"/>
    <property type="evidence" value="ECO:0007669"/>
    <property type="project" value="TreeGrafter"/>
</dbReference>
<dbReference type="SUPFAM" id="SSF51338">
    <property type="entry name" value="Composite domain of metallo-dependent hydrolases"/>
    <property type="match status" value="1"/>
</dbReference>
<dbReference type="PANTHER" id="PTHR11647">
    <property type="entry name" value="HYDRANTOINASE/DIHYDROPYRIMIDINASE FAMILY MEMBER"/>
    <property type="match status" value="1"/>
</dbReference>
<dbReference type="EMBL" id="AWFF01000076">
    <property type="protein sequence ID" value="KCZ51950.1"/>
    <property type="molecule type" value="Genomic_DNA"/>
</dbReference>
<evidence type="ECO:0000259" key="1">
    <source>
        <dbReference type="Pfam" id="PF07969"/>
    </source>
</evidence>
<reference evidence="2 3" key="1">
    <citation type="journal article" date="2014" name="Antonie Van Leeuwenhoek">
        <title>Hyphomonas beringensis sp. nov. and Hyphomonas chukchiensis sp. nov., isolated from surface seawater of the Bering Sea and Chukchi Sea.</title>
        <authorList>
            <person name="Li C."/>
            <person name="Lai Q."/>
            <person name="Li G."/>
            <person name="Dong C."/>
            <person name="Wang J."/>
            <person name="Liao Y."/>
            <person name="Shao Z."/>
        </authorList>
    </citation>
    <scope>NUCLEOTIDE SEQUENCE [LARGE SCALE GENOMIC DNA]</scope>
    <source>
        <strain evidence="2 3">25B14_1</strain>
    </source>
</reference>
<protein>
    <recommendedName>
        <fullName evidence="1">Amidohydrolase 3 domain-containing protein</fullName>
    </recommendedName>
</protein>
<dbReference type="OrthoDB" id="9815027at2"/>
<dbReference type="InterPro" id="IPR050378">
    <property type="entry name" value="Metallo-dep_Hydrolases_sf"/>
</dbReference>
<dbReference type="Proteomes" id="UP000027037">
    <property type="component" value="Unassembled WGS sequence"/>
</dbReference>
<dbReference type="InterPro" id="IPR011059">
    <property type="entry name" value="Metal-dep_hydrolase_composite"/>
</dbReference>
<dbReference type="PANTHER" id="PTHR11647:SF1">
    <property type="entry name" value="COLLAPSIN RESPONSE MEDIATOR PROTEIN"/>
    <property type="match status" value="1"/>
</dbReference>